<name>A0A6S6TW09_9BACT</name>
<sequence>MISKEERFALAFAKFEEERLENSVEVYDVENYLDEEFYFNVNEPNASTKVYHVIKKVWTEGILELFIKNSILTDKLEVKDLVALDSTRFVKLVLEVLKLQLISEEEAWGLLFLNAQRIQDSFKSTKEFKNAYFKGALFYDILFKSEEETRGEKVQNFDTLLKTLQQSSKVEL</sequence>
<dbReference type="EMBL" id="CACVAR010000312">
    <property type="protein sequence ID" value="CAA6820423.1"/>
    <property type="molecule type" value="Genomic_DNA"/>
</dbReference>
<dbReference type="InterPro" id="IPR009677">
    <property type="entry name" value="DUF1266"/>
</dbReference>
<dbReference type="AlphaFoldDB" id="A0A6S6TW09"/>
<protein>
    <recommendedName>
        <fullName evidence="1">DUF1266 domain-containing protein</fullName>
    </recommendedName>
</protein>
<gene>
    <name evidence="2" type="ORF">HELGO_WM52546</name>
</gene>
<organism evidence="2">
    <name type="scientific">uncultured Sulfurovum sp</name>
    <dbReference type="NCBI Taxonomy" id="269237"/>
    <lineage>
        <taxon>Bacteria</taxon>
        <taxon>Pseudomonadati</taxon>
        <taxon>Campylobacterota</taxon>
        <taxon>Epsilonproteobacteria</taxon>
        <taxon>Campylobacterales</taxon>
        <taxon>Sulfurovaceae</taxon>
        <taxon>Sulfurovum</taxon>
        <taxon>environmental samples</taxon>
    </lineage>
</organism>
<evidence type="ECO:0000259" key="1">
    <source>
        <dbReference type="Pfam" id="PF06889"/>
    </source>
</evidence>
<accession>A0A6S6TW09</accession>
<dbReference type="Pfam" id="PF06889">
    <property type="entry name" value="DUF1266"/>
    <property type="match status" value="1"/>
</dbReference>
<evidence type="ECO:0000313" key="2">
    <source>
        <dbReference type="EMBL" id="CAA6820423.1"/>
    </source>
</evidence>
<feature type="domain" description="DUF1266" evidence="1">
    <location>
        <begin position="21"/>
        <end position="162"/>
    </location>
</feature>
<feature type="non-terminal residue" evidence="2">
    <location>
        <position position="172"/>
    </location>
</feature>
<proteinExistence type="predicted"/>
<reference evidence="2" key="1">
    <citation type="submission" date="2020-01" db="EMBL/GenBank/DDBJ databases">
        <authorList>
            <person name="Meier V. D."/>
            <person name="Meier V D."/>
        </authorList>
    </citation>
    <scope>NUCLEOTIDE SEQUENCE</scope>
    <source>
        <strain evidence="2">HLG_WM_MAG_03</strain>
    </source>
</reference>